<dbReference type="SUPFAM" id="SSF55874">
    <property type="entry name" value="ATPase domain of HSP90 chaperone/DNA topoisomerase II/histidine kinase"/>
    <property type="match status" value="1"/>
</dbReference>
<dbReference type="GO" id="GO:0004674">
    <property type="term" value="F:protein serine/threonine kinase activity"/>
    <property type="evidence" value="ECO:0007669"/>
    <property type="project" value="UniProtKB-EC"/>
</dbReference>
<dbReference type="Proteomes" id="UP000732378">
    <property type="component" value="Unassembled WGS sequence"/>
</dbReference>
<gene>
    <name evidence="2" type="ORF">JOE61_004145</name>
</gene>
<organism evidence="2 3">
    <name type="scientific">Nocardioides salarius</name>
    <dbReference type="NCBI Taxonomy" id="374513"/>
    <lineage>
        <taxon>Bacteria</taxon>
        <taxon>Bacillati</taxon>
        <taxon>Actinomycetota</taxon>
        <taxon>Actinomycetes</taxon>
        <taxon>Propionibacteriales</taxon>
        <taxon>Nocardioidaceae</taxon>
        <taxon>Nocardioides</taxon>
    </lineage>
</organism>
<proteinExistence type="predicted"/>
<keyword evidence="2" id="KW-0418">Kinase</keyword>
<evidence type="ECO:0000313" key="2">
    <source>
        <dbReference type="EMBL" id="MBM7510331.1"/>
    </source>
</evidence>
<reference evidence="2 3" key="1">
    <citation type="submission" date="2021-01" db="EMBL/GenBank/DDBJ databases">
        <title>Sequencing the genomes of 1000 actinobacteria strains.</title>
        <authorList>
            <person name="Klenk H.-P."/>
        </authorList>
    </citation>
    <scope>NUCLEOTIDE SEQUENCE [LARGE SCALE GENOMIC DNA]</scope>
    <source>
        <strain evidence="2 3">DSM 18239</strain>
    </source>
</reference>
<dbReference type="Gene3D" id="3.30.565.10">
    <property type="entry name" value="Histidine kinase-like ATPase, C-terminal domain"/>
    <property type="match status" value="1"/>
</dbReference>
<feature type="domain" description="Histidine kinase/HSP90-like ATPase" evidence="1">
    <location>
        <begin position="23"/>
        <end position="147"/>
    </location>
</feature>
<evidence type="ECO:0000259" key="1">
    <source>
        <dbReference type="Pfam" id="PF13581"/>
    </source>
</evidence>
<dbReference type="CDD" id="cd16936">
    <property type="entry name" value="HATPase_RsbW-like"/>
    <property type="match status" value="1"/>
</dbReference>
<dbReference type="RefSeq" id="WP_193670611.1">
    <property type="nucleotide sequence ID" value="NZ_JACDTV010000016.1"/>
</dbReference>
<name>A0ABS2MGL5_9ACTN</name>
<keyword evidence="2" id="KW-0808">Transferase</keyword>
<accession>A0ABS2MGL5</accession>
<dbReference type="EMBL" id="JAFBBZ010000001">
    <property type="protein sequence ID" value="MBM7510331.1"/>
    <property type="molecule type" value="Genomic_DNA"/>
</dbReference>
<sequence length="159" mass="17222">MTEGSAVEPGLDQIDDRLELSAAATPEILDLVHALLEHLLAQREDVDASARMRFEMSVIEILSNIVEHAYQADSGLSRPPGGSRRFTITLAVTATRLIAALSDNGLPMSLDLETATMPDDLAESGRGLAMATAALDALEYERVEGRNRWHLMCLHGAAR</sequence>
<keyword evidence="3" id="KW-1185">Reference proteome</keyword>
<dbReference type="EC" id="2.7.11.1" evidence="2"/>
<evidence type="ECO:0000313" key="3">
    <source>
        <dbReference type="Proteomes" id="UP000732378"/>
    </source>
</evidence>
<dbReference type="InterPro" id="IPR003594">
    <property type="entry name" value="HATPase_dom"/>
</dbReference>
<protein>
    <submittedName>
        <fullName evidence="2">Serine/threonine-protein kinase RsbW</fullName>
        <ecNumber evidence="2">2.7.11.1</ecNumber>
    </submittedName>
</protein>
<dbReference type="InterPro" id="IPR036890">
    <property type="entry name" value="HATPase_C_sf"/>
</dbReference>
<dbReference type="Pfam" id="PF13581">
    <property type="entry name" value="HATPase_c_2"/>
    <property type="match status" value="1"/>
</dbReference>
<comment type="caution">
    <text evidence="2">The sequence shown here is derived from an EMBL/GenBank/DDBJ whole genome shotgun (WGS) entry which is preliminary data.</text>
</comment>